<feature type="chain" id="PRO_5002042567" evidence="1">
    <location>
        <begin position="21"/>
        <end position="58"/>
    </location>
</feature>
<evidence type="ECO:0000256" key="1">
    <source>
        <dbReference type="SAM" id="SignalP"/>
    </source>
</evidence>
<evidence type="ECO:0000313" key="2">
    <source>
        <dbReference type="EMBL" id="JAD48199.1"/>
    </source>
</evidence>
<name>A0A0A9A952_ARUDO</name>
<organism evidence="2">
    <name type="scientific">Arundo donax</name>
    <name type="common">Giant reed</name>
    <name type="synonym">Donax arundinaceus</name>
    <dbReference type="NCBI Taxonomy" id="35708"/>
    <lineage>
        <taxon>Eukaryota</taxon>
        <taxon>Viridiplantae</taxon>
        <taxon>Streptophyta</taxon>
        <taxon>Embryophyta</taxon>
        <taxon>Tracheophyta</taxon>
        <taxon>Spermatophyta</taxon>
        <taxon>Magnoliopsida</taxon>
        <taxon>Liliopsida</taxon>
        <taxon>Poales</taxon>
        <taxon>Poaceae</taxon>
        <taxon>PACMAD clade</taxon>
        <taxon>Arundinoideae</taxon>
        <taxon>Arundineae</taxon>
        <taxon>Arundo</taxon>
    </lineage>
</organism>
<reference evidence="2" key="2">
    <citation type="journal article" date="2015" name="Data Brief">
        <title>Shoot transcriptome of the giant reed, Arundo donax.</title>
        <authorList>
            <person name="Barrero R.A."/>
            <person name="Guerrero F.D."/>
            <person name="Moolhuijzen P."/>
            <person name="Goolsby J.A."/>
            <person name="Tidwell J."/>
            <person name="Bellgard S.E."/>
            <person name="Bellgard M.I."/>
        </authorList>
    </citation>
    <scope>NUCLEOTIDE SEQUENCE</scope>
    <source>
        <tissue evidence="2">Shoot tissue taken approximately 20 cm above the soil surface</tissue>
    </source>
</reference>
<reference evidence="2" key="1">
    <citation type="submission" date="2014-09" db="EMBL/GenBank/DDBJ databases">
        <authorList>
            <person name="Magalhaes I.L.F."/>
            <person name="Oliveira U."/>
            <person name="Santos F.R."/>
            <person name="Vidigal T.H.D.A."/>
            <person name="Brescovit A.D."/>
            <person name="Santos A.J."/>
        </authorList>
    </citation>
    <scope>NUCLEOTIDE SEQUENCE</scope>
    <source>
        <tissue evidence="2">Shoot tissue taken approximately 20 cm above the soil surface</tissue>
    </source>
</reference>
<keyword evidence="1" id="KW-0732">Signal</keyword>
<dbReference type="AlphaFoldDB" id="A0A0A9A952"/>
<feature type="signal peptide" evidence="1">
    <location>
        <begin position="1"/>
        <end position="20"/>
    </location>
</feature>
<dbReference type="EMBL" id="GBRH01249696">
    <property type="protein sequence ID" value="JAD48199.1"/>
    <property type="molecule type" value="Transcribed_RNA"/>
</dbReference>
<accession>A0A0A9A952</accession>
<protein>
    <submittedName>
        <fullName evidence="2">Uncharacterized protein</fullName>
    </submittedName>
</protein>
<sequence length="58" mass="6310">MDCVLLFLLNIMTGSSPVGSRKKSHVNYLHGKLVPNSSSSGGYRGMVTVLLRKVILFS</sequence>
<proteinExistence type="predicted"/>